<organism evidence="2 3">
    <name type="scientific">Dorcoceras hygrometricum</name>
    <dbReference type="NCBI Taxonomy" id="472368"/>
    <lineage>
        <taxon>Eukaryota</taxon>
        <taxon>Viridiplantae</taxon>
        <taxon>Streptophyta</taxon>
        <taxon>Embryophyta</taxon>
        <taxon>Tracheophyta</taxon>
        <taxon>Spermatophyta</taxon>
        <taxon>Magnoliopsida</taxon>
        <taxon>eudicotyledons</taxon>
        <taxon>Gunneridae</taxon>
        <taxon>Pentapetalae</taxon>
        <taxon>asterids</taxon>
        <taxon>lamiids</taxon>
        <taxon>Lamiales</taxon>
        <taxon>Gesneriaceae</taxon>
        <taxon>Didymocarpoideae</taxon>
        <taxon>Trichosporeae</taxon>
        <taxon>Loxocarpinae</taxon>
        <taxon>Dorcoceras</taxon>
    </lineage>
</organism>
<feature type="region of interest" description="Disordered" evidence="1">
    <location>
        <begin position="145"/>
        <end position="189"/>
    </location>
</feature>
<keyword evidence="3" id="KW-1185">Reference proteome</keyword>
<feature type="compositionally biased region" description="Polar residues" evidence="1">
    <location>
        <begin position="110"/>
        <end position="120"/>
    </location>
</feature>
<protein>
    <submittedName>
        <fullName evidence="2">Uncharacterized protein</fullName>
    </submittedName>
</protein>
<gene>
    <name evidence="2" type="ORF">F511_10386</name>
</gene>
<reference evidence="2 3" key="1">
    <citation type="journal article" date="2015" name="Proc. Natl. Acad. Sci. U.S.A.">
        <title>The resurrection genome of Boea hygrometrica: A blueprint for survival of dehydration.</title>
        <authorList>
            <person name="Xiao L."/>
            <person name="Yang G."/>
            <person name="Zhang L."/>
            <person name="Yang X."/>
            <person name="Zhao S."/>
            <person name="Ji Z."/>
            <person name="Zhou Q."/>
            <person name="Hu M."/>
            <person name="Wang Y."/>
            <person name="Chen M."/>
            <person name="Xu Y."/>
            <person name="Jin H."/>
            <person name="Xiao X."/>
            <person name="Hu G."/>
            <person name="Bao F."/>
            <person name="Hu Y."/>
            <person name="Wan P."/>
            <person name="Li L."/>
            <person name="Deng X."/>
            <person name="Kuang T."/>
            <person name="Xiang C."/>
            <person name="Zhu J.K."/>
            <person name="Oliver M.J."/>
            <person name="He Y."/>
        </authorList>
    </citation>
    <scope>NUCLEOTIDE SEQUENCE [LARGE SCALE GENOMIC DNA]</scope>
    <source>
        <strain evidence="3">cv. XS01</strain>
    </source>
</reference>
<evidence type="ECO:0000313" key="2">
    <source>
        <dbReference type="EMBL" id="KZV44267.1"/>
    </source>
</evidence>
<dbReference type="EMBL" id="KQ997096">
    <property type="protein sequence ID" value="KZV44267.1"/>
    <property type="molecule type" value="Genomic_DNA"/>
</dbReference>
<feature type="region of interest" description="Disordered" evidence="1">
    <location>
        <begin position="94"/>
        <end position="126"/>
    </location>
</feature>
<dbReference type="Proteomes" id="UP000250235">
    <property type="component" value="Unassembled WGS sequence"/>
</dbReference>
<accession>A0A2Z7CEH9</accession>
<dbReference type="AlphaFoldDB" id="A0A2Z7CEH9"/>
<evidence type="ECO:0000256" key="1">
    <source>
        <dbReference type="SAM" id="MobiDB-lite"/>
    </source>
</evidence>
<sequence>MVELQMREAVAEHWKIFHKDKPSANQDIMAICMLEAELAKTRKSVNLFQARSAQLAQPTYSTPDKRTDQEQVHHNPEPTAEGKIEEIARTVENVEESETPEKEHFGYVDGQQSRNPSHSDVGSVHSCGPSPLEACQEPLIAVKPLGTVDHSPPSFEPRTSHSHQLPLGSSPNHTVLRESRNPSHSDVGSVHSCVPLPLEACQEPLIVRATSWHRRSLPALF</sequence>
<name>A0A2Z7CEH9_9LAMI</name>
<evidence type="ECO:0000313" key="3">
    <source>
        <dbReference type="Proteomes" id="UP000250235"/>
    </source>
</evidence>
<feature type="compositionally biased region" description="Basic and acidic residues" evidence="1">
    <location>
        <begin position="63"/>
        <end position="80"/>
    </location>
</feature>
<feature type="region of interest" description="Disordered" evidence="1">
    <location>
        <begin position="54"/>
        <end position="80"/>
    </location>
</feature>
<proteinExistence type="predicted"/>